<dbReference type="EMBL" id="CP009336">
    <property type="protein sequence ID" value="AJG79650.1"/>
    <property type="molecule type" value="Genomic_DNA"/>
</dbReference>
<gene>
    <name evidence="1" type="ORF">BF38_5521</name>
</gene>
<evidence type="ECO:0000313" key="1">
    <source>
        <dbReference type="EMBL" id="AJG79650.1"/>
    </source>
</evidence>
<geneLocation type="plasmid" evidence="1 2">
    <name>1</name>
</geneLocation>
<dbReference type="RefSeq" id="WP_000950936.1">
    <property type="nucleotide sequence ID" value="NZ_CP009336.1"/>
</dbReference>
<evidence type="ECO:0000313" key="2">
    <source>
        <dbReference type="Proteomes" id="UP000031876"/>
    </source>
</evidence>
<reference evidence="1 2" key="1">
    <citation type="journal article" date="2015" name="Genome Announc.">
        <title>Complete genome sequences for 35 biothreat assay-relevant bacillus species.</title>
        <authorList>
            <person name="Johnson S.L."/>
            <person name="Daligault H.E."/>
            <person name="Davenport K.W."/>
            <person name="Jaissle J."/>
            <person name="Frey K.G."/>
            <person name="Ladner J.T."/>
            <person name="Broomall S.M."/>
            <person name="Bishop-Lilly K.A."/>
            <person name="Bruce D.C."/>
            <person name="Gibbons H.S."/>
            <person name="Coyne S.R."/>
            <person name="Lo C.C."/>
            <person name="Meincke L."/>
            <person name="Munk A.C."/>
            <person name="Koroleva G.I."/>
            <person name="Rosenzweig C.N."/>
            <person name="Palacios G.F."/>
            <person name="Redden C.L."/>
            <person name="Minogue T.D."/>
            <person name="Chain P.S."/>
        </authorList>
    </citation>
    <scope>NUCLEOTIDE SEQUENCE [LARGE SCALE GENOMIC DNA]</scope>
    <source>
        <strain evidence="1 2">HD1011</strain>
    </source>
</reference>
<dbReference type="AlphaFoldDB" id="A0AB33B689"/>
<sequence>MLSPSINQSEPTVVGVYANDTNVGNVTFASGVNYGSGSGQQVIGYGFRQMSVGDTVSLYNVSGHPISIG</sequence>
<name>A0AB33B689_BACTU</name>
<accession>A0AB33B689</accession>
<proteinExistence type="predicted"/>
<dbReference type="KEGG" id="btw:BF38_5521"/>
<keyword evidence="1" id="KW-0614">Plasmid</keyword>
<dbReference type="Proteomes" id="UP000031876">
    <property type="component" value="Plasmid 1"/>
</dbReference>
<organism evidence="1 2">
    <name type="scientific">Bacillus thuringiensis</name>
    <dbReference type="NCBI Taxonomy" id="1428"/>
    <lineage>
        <taxon>Bacteria</taxon>
        <taxon>Bacillati</taxon>
        <taxon>Bacillota</taxon>
        <taxon>Bacilli</taxon>
        <taxon>Bacillales</taxon>
        <taxon>Bacillaceae</taxon>
        <taxon>Bacillus</taxon>
        <taxon>Bacillus cereus group</taxon>
    </lineage>
</organism>
<protein>
    <submittedName>
        <fullName evidence="1">Uncharacterized protein</fullName>
    </submittedName>
</protein>